<dbReference type="EMBL" id="CP136891">
    <property type="protein sequence ID" value="WOK97796.1"/>
    <property type="molecule type" value="Genomic_DNA"/>
</dbReference>
<keyword evidence="1" id="KW-0472">Membrane</keyword>
<sequence>MWFIPLHFSFAFVFLLQRFQQCQLKNSVIAYVSAAALVVHALVRWVCVSKLQFGLIGTMLTLNFSWWVSILGLFGYVTCEGCPDTWKGFSMEAFTGLWEFLRLSAAFGVML</sequence>
<feature type="transmembrane region" description="Helical" evidence="1">
    <location>
        <begin position="53"/>
        <end position="77"/>
    </location>
</feature>
<organism evidence="3 4">
    <name type="scientific">Canna indica</name>
    <name type="common">Indian-shot</name>
    <dbReference type="NCBI Taxonomy" id="4628"/>
    <lineage>
        <taxon>Eukaryota</taxon>
        <taxon>Viridiplantae</taxon>
        <taxon>Streptophyta</taxon>
        <taxon>Embryophyta</taxon>
        <taxon>Tracheophyta</taxon>
        <taxon>Spermatophyta</taxon>
        <taxon>Magnoliopsida</taxon>
        <taxon>Liliopsida</taxon>
        <taxon>Zingiberales</taxon>
        <taxon>Cannaceae</taxon>
        <taxon>Canna</taxon>
    </lineage>
</organism>
<name>A0AAQ3K0D4_9LILI</name>
<reference evidence="3 4" key="1">
    <citation type="submission" date="2023-10" db="EMBL/GenBank/DDBJ databases">
        <title>Chromosome-scale genome assembly provides insights into flower coloration mechanisms of Canna indica.</title>
        <authorList>
            <person name="Li C."/>
        </authorList>
    </citation>
    <scope>NUCLEOTIDE SEQUENCE [LARGE SCALE GENOMIC DNA]</scope>
    <source>
        <tissue evidence="3">Flower</tissue>
    </source>
</reference>
<keyword evidence="4" id="KW-1185">Reference proteome</keyword>
<feature type="signal peptide" evidence="2">
    <location>
        <begin position="1"/>
        <end position="24"/>
    </location>
</feature>
<dbReference type="Proteomes" id="UP001327560">
    <property type="component" value="Chromosome 2"/>
</dbReference>
<evidence type="ECO:0000256" key="1">
    <source>
        <dbReference type="SAM" id="Phobius"/>
    </source>
</evidence>
<keyword evidence="1" id="KW-1133">Transmembrane helix</keyword>
<dbReference type="PANTHER" id="PTHR11206">
    <property type="entry name" value="MULTIDRUG RESISTANCE PROTEIN"/>
    <property type="match status" value="1"/>
</dbReference>
<feature type="chain" id="PRO_5042843998" evidence="2">
    <location>
        <begin position="25"/>
        <end position="111"/>
    </location>
</feature>
<evidence type="ECO:0000313" key="4">
    <source>
        <dbReference type="Proteomes" id="UP001327560"/>
    </source>
</evidence>
<proteinExistence type="predicted"/>
<feature type="transmembrane region" description="Helical" evidence="1">
    <location>
        <begin position="28"/>
        <end position="46"/>
    </location>
</feature>
<evidence type="ECO:0000313" key="3">
    <source>
        <dbReference type="EMBL" id="WOK97796.1"/>
    </source>
</evidence>
<gene>
    <name evidence="3" type="ORF">Cni_G06504</name>
</gene>
<dbReference type="AlphaFoldDB" id="A0AAQ3K0D4"/>
<keyword evidence="2" id="KW-0732">Signal</keyword>
<evidence type="ECO:0000256" key="2">
    <source>
        <dbReference type="SAM" id="SignalP"/>
    </source>
</evidence>
<protein>
    <submittedName>
        <fullName evidence="3">Uncharacterized protein</fullName>
    </submittedName>
</protein>
<keyword evidence="1" id="KW-0812">Transmembrane</keyword>
<accession>A0AAQ3K0D4</accession>